<evidence type="ECO:0000256" key="1">
    <source>
        <dbReference type="SAM" id="MobiDB-lite"/>
    </source>
</evidence>
<feature type="compositionally biased region" description="Basic and acidic residues" evidence="1">
    <location>
        <begin position="75"/>
        <end position="111"/>
    </location>
</feature>
<dbReference type="PANTHER" id="PTHR14136:SF17">
    <property type="entry name" value="BTB_POZ DOMAIN-CONTAINING PROTEIN KCTD9"/>
    <property type="match status" value="1"/>
</dbReference>
<dbReference type="Gene3D" id="2.160.20.80">
    <property type="entry name" value="E3 ubiquitin-protein ligase SopA"/>
    <property type="match status" value="2"/>
</dbReference>
<reference evidence="3" key="1">
    <citation type="journal article" date="2013" name="Nature">
        <title>Pan genome of the phytoplankton Emiliania underpins its global distribution.</title>
        <authorList>
            <person name="Read B.A."/>
            <person name="Kegel J."/>
            <person name="Klute M.J."/>
            <person name="Kuo A."/>
            <person name="Lefebvre S.C."/>
            <person name="Maumus F."/>
            <person name="Mayer C."/>
            <person name="Miller J."/>
            <person name="Monier A."/>
            <person name="Salamov A."/>
            <person name="Young J."/>
            <person name="Aguilar M."/>
            <person name="Claverie J.M."/>
            <person name="Frickenhaus S."/>
            <person name="Gonzalez K."/>
            <person name="Herman E.K."/>
            <person name="Lin Y.C."/>
            <person name="Napier J."/>
            <person name="Ogata H."/>
            <person name="Sarno A.F."/>
            <person name="Shmutz J."/>
            <person name="Schroeder D."/>
            <person name="de Vargas C."/>
            <person name="Verret F."/>
            <person name="von Dassow P."/>
            <person name="Valentin K."/>
            <person name="Van de Peer Y."/>
            <person name="Wheeler G."/>
            <person name="Dacks J.B."/>
            <person name="Delwiche C.F."/>
            <person name="Dyhrman S.T."/>
            <person name="Glockner G."/>
            <person name="John U."/>
            <person name="Richards T."/>
            <person name="Worden A.Z."/>
            <person name="Zhang X."/>
            <person name="Grigoriev I.V."/>
            <person name="Allen A.E."/>
            <person name="Bidle K."/>
            <person name="Borodovsky M."/>
            <person name="Bowler C."/>
            <person name="Brownlee C."/>
            <person name="Cock J.M."/>
            <person name="Elias M."/>
            <person name="Gladyshev V.N."/>
            <person name="Groth M."/>
            <person name="Guda C."/>
            <person name="Hadaegh A."/>
            <person name="Iglesias-Rodriguez M.D."/>
            <person name="Jenkins J."/>
            <person name="Jones B.M."/>
            <person name="Lawson T."/>
            <person name="Leese F."/>
            <person name="Lindquist E."/>
            <person name="Lobanov A."/>
            <person name="Lomsadze A."/>
            <person name="Malik S.B."/>
            <person name="Marsh M.E."/>
            <person name="Mackinder L."/>
            <person name="Mock T."/>
            <person name="Mueller-Roeber B."/>
            <person name="Pagarete A."/>
            <person name="Parker M."/>
            <person name="Probert I."/>
            <person name="Quesneville H."/>
            <person name="Raines C."/>
            <person name="Rensing S.A."/>
            <person name="Riano-Pachon D.M."/>
            <person name="Richier S."/>
            <person name="Rokitta S."/>
            <person name="Shiraiwa Y."/>
            <person name="Soanes D.M."/>
            <person name="van der Giezen M."/>
            <person name="Wahlund T.M."/>
            <person name="Williams B."/>
            <person name="Wilson W."/>
            <person name="Wolfe G."/>
            <person name="Wurch L.L."/>
        </authorList>
    </citation>
    <scope>NUCLEOTIDE SEQUENCE</scope>
</reference>
<name>A0A0D3K2N0_EMIH1</name>
<dbReference type="Proteomes" id="UP000013827">
    <property type="component" value="Unassembled WGS sequence"/>
</dbReference>
<dbReference type="RefSeq" id="XP_005782444.1">
    <property type="nucleotide sequence ID" value="XM_005782387.1"/>
</dbReference>
<keyword evidence="3" id="KW-1185">Reference proteome</keyword>
<feature type="region of interest" description="Disordered" evidence="1">
    <location>
        <begin position="170"/>
        <end position="207"/>
    </location>
</feature>
<dbReference type="InterPro" id="IPR051082">
    <property type="entry name" value="Pentapeptide-BTB/POZ_domain"/>
</dbReference>
<dbReference type="HOGENOM" id="CLU_492152_0_0_1"/>
<dbReference type="EnsemblProtists" id="EOD30015">
    <property type="protein sequence ID" value="EOD30015"/>
    <property type="gene ID" value="EMIHUDRAFT_99476"/>
</dbReference>
<evidence type="ECO:0000313" key="2">
    <source>
        <dbReference type="EnsemblProtists" id="EOD30015"/>
    </source>
</evidence>
<protein>
    <recommendedName>
        <fullName evidence="4">Pentapeptide repeat-containing protein</fullName>
    </recommendedName>
</protein>
<organism evidence="2 3">
    <name type="scientific">Emiliania huxleyi (strain CCMP1516)</name>
    <dbReference type="NCBI Taxonomy" id="280463"/>
    <lineage>
        <taxon>Eukaryota</taxon>
        <taxon>Haptista</taxon>
        <taxon>Haptophyta</taxon>
        <taxon>Prymnesiophyceae</taxon>
        <taxon>Isochrysidales</taxon>
        <taxon>Noelaerhabdaceae</taxon>
        <taxon>Emiliania</taxon>
    </lineage>
</organism>
<reference evidence="2" key="2">
    <citation type="submission" date="2024-10" db="UniProtKB">
        <authorList>
            <consortium name="EnsemblProtists"/>
        </authorList>
    </citation>
    <scope>IDENTIFICATION</scope>
</reference>
<dbReference type="KEGG" id="ehx:EMIHUDRAFT_99476"/>
<feature type="region of interest" description="Disordered" evidence="1">
    <location>
        <begin position="54"/>
        <end position="117"/>
    </location>
</feature>
<evidence type="ECO:0008006" key="4">
    <source>
        <dbReference type="Google" id="ProtNLM"/>
    </source>
</evidence>
<dbReference type="PaxDb" id="2903-EOD30015"/>
<dbReference type="PANTHER" id="PTHR14136">
    <property type="entry name" value="BTB_POZ DOMAIN-CONTAINING PROTEIN KCTD9"/>
    <property type="match status" value="1"/>
</dbReference>
<dbReference type="SUPFAM" id="SSF141571">
    <property type="entry name" value="Pentapeptide repeat-like"/>
    <property type="match status" value="2"/>
</dbReference>
<accession>A0A0D3K2N0</accession>
<dbReference type="InterPro" id="IPR001646">
    <property type="entry name" value="5peptide_repeat"/>
</dbReference>
<evidence type="ECO:0000313" key="3">
    <source>
        <dbReference type="Proteomes" id="UP000013827"/>
    </source>
</evidence>
<feature type="compositionally biased region" description="Acidic residues" evidence="1">
    <location>
        <begin position="62"/>
        <end position="74"/>
    </location>
</feature>
<dbReference type="eggNOG" id="KOG1665">
    <property type="taxonomic scope" value="Eukaryota"/>
</dbReference>
<dbReference type="GeneID" id="17275289"/>
<dbReference type="AlphaFoldDB" id="A0A0D3K2N0"/>
<dbReference type="Pfam" id="PF00805">
    <property type="entry name" value="Pentapeptide"/>
    <property type="match status" value="3"/>
</dbReference>
<sequence>MACSDYRIDVSAVSFGLCRCGFPKRAHSFANAGEGRPLDRANVYDIASRNAITSPAPSVRAEEEESEEGWEDEEARLVAAEEARRQAEQEARREAEERRRRGAEERARAEAQEMLAEEEAKRAAAEAVPATSCRPAWAADQNLRQRQGLHQRHPDGRTGRQAKASGMLPLSGATLCGGAPPRDGLHRRPTREGPAQPVPTEPPTVARPAARRLSVSWLSAAGGCIAHGGNAGSYVDSWHMDPTVCQFECAAEPGCFGVQESDHSRGHRCRKMLSQPTGAIPLGGASCFVKDTAETRRVWRGRIEIVAPPAASPAASPSASAGGCALSQNMIQGSFASCYFELKTMDNIDMTGADLGRAVFSFATVRYLLAEGTVFTNAFFEGAKASGGRFARADFTGAQCKGADFSDSAFTEATLTGALLVEANFKGCVMSKARRALPPERGAEMALSPLLESASPSPATLKNADASNGNFRGVDFSGGNIRGVKFEHSDLRGASFFEADLTGASFKDAELRGVTWDRAKGLDTVDFVGAVAAPDLTKMAAKHCSGTVLNGVCV</sequence>
<proteinExistence type="predicted"/>